<dbReference type="Pfam" id="PF01547">
    <property type="entry name" value="SBP_bac_1"/>
    <property type="match status" value="1"/>
</dbReference>
<reference evidence="6 7" key="1">
    <citation type="submission" date="2020-08" db="EMBL/GenBank/DDBJ databases">
        <title>Sequencing the genomes of 1000 actinobacteria strains.</title>
        <authorList>
            <person name="Klenk H.-P."/>
        </authorList>
    </citation>
    <scope>NUCLEOTIDE SEQUENCE [LARGE SCALE GENOMIC DNA]</scope>
    <source>
        <strain evidence="6 7">DSM 28967</strain>
    </source>
</reference>
<feature type="signal peptide" evidence="5">
    <location>
        <begin position="1"/>
        <end position="22"/>
    </location>
</feature>
<proteinExistence type="inferred from homology"/>
<dbReference type="RefSeq" id="WP_184801003.1">
    <property type="nucleotide sequence ID" value="NZ_JACHMY010000001.1"/>
</dbReference>
<dbReference type="GO" id="GO:0015768">
    <property type="term" value="P:maltose transport"/>
    <property type="evidence" value="ECO:0007669"/>
    <property type="project" value="TreeGrafter"/>
</dbReference>
<dbReference type="GO" id="GO:1901982">
    <property type="term" value="F:maltose binding"/>
    <property type="evidence" value="ECO:0007669"/>
    <property type="project" value="TreeGrafter"/>
</dbReference>
<dbReference type="GO" id="GO:0042956">
    <property type="term" value="P:maltodextrin transmembrane transport"/>
    <property type="evidence" value="ECO:0007669"/>
    <property type="project" value="TreeGrafter"/>
</dbReference>
<dbReference type="InterPro" id="IPR006059">
    <property type="entry name" value="SBP"/>
</dbReference>
<evidence type="ECO:0000313" key="7">
    <source>
        <dbReference type="Proteomes" id="UP000549971"/>
    </source>
</evidence>
<dbReference type="PANTHER" id="PTHR30061">
    <property type="entry name" value="MALTOSE-BINDING PERIPLASMIC PROTEIN"/>
    <property type="match status" value="1"/>
</dbReference>
<dbReference type="GO" id="GO:0055052">
    <property type="term" value="C:ATP-binding cassette (ABC) transporter complex, substrate-binding subunit-containing"/>
    <property type="evidence" value="ECO:0007669"/>
    <property type="project" value="TreeGrafter"/>
</dbReference>
<dbReference type="PANTHER" id="PTHR30061:SF50">
    <property type="entry name" value="MALTOSE_MALTODEXTRIN-BINDING PERIPLASMIC PROTEIN"/>
    <property type="match status" value="1"/>
</dbReference>
<feature type="region of interest" description="Disordered" evidence="4">
    <location>
        <begin position="387"/>
        <end position="413"/>
    </location>
</feature>
<dbReference type="AlphaFoldDB" id="A0A7W9JC33"/>
<gene>
    <name evidence="6" type="ORF">HDA39_006115</name>
</gene>
<sequence>MSVRRRLVAVVSGIGLLAGAVACGGSDSGGGSEASGTITLWQYYGDPSSPTGKPLYDLVKKYDDAHADVTVDIRFIPYDDFNRTLLQSAAAKELPDVALIGAFDTATMASAGIITDLGDRVGEWGQQDKYFKTSWATTQVDGKTYGIPHVADAYAVYYNKQLLQQAGVKPPTTWAEMETAAKTLTTQGRTGLAISGIEGPEGATVPIIRMLAAGAAIDKVDSPEAKAGLDQLTRMIKAGSISQGALTWNEEDAKNQFANGKAAMMINSATYVNILRKENPKLQWDVALLPKDKSGQTFLSAENLAIGATSKNPDGAWDLITWLQQPAELQTYLPVRNKLAARNDVPDSSNDAVRKVFAQQLEEAWAPDEKLAPKSSEVMTHIQAALQASASGSASTEDALKTAQKAIDESLAK</sequence>
<evidence type="ECO:0000256" key="4">
    <source>
        <dbReference type="SAM" id="MobiDB-lite"/>
    </source>
</evidence>
<evidence type="ECO:0000256" key="1">
    <source>
        <dbReference type="ARBA" id="ARBA00008520"/>
    </source>
</evidence>
<evidence type="ECO:0000256" key="5">
    <source>
        <dbReference type="SAM" id="SignalP"/>
    </source>
</evidence>
<protein>
    <submittedName>
        <fullName evidence="6">Multiple sugar transport system substrate-binding protein</fullName>
    </submittedName>
</protein>
<name>A0A7W9JC33_9ACTN</name>
<comment type="similarity">
    <text evidence="1">Belongs to the bacterial solute-binding protein 1 family.</text>
</comment>
<dbReference type="PROSITE" id="PS51257">
    <property type="entry name" value="PROKAR_LIPOPROTEIN"/>
    <property type="match status" value="1"/>
</dbReference>
<dbReference type="Gene3D" id="3.40.190.10">
    <property type="entry name" value="Periplasmic binding protein-like II"/>
    <property type="match status" value="1"/>
</dbReference>
<dbReference type="SUPFAM" id="SSF53850">
    <property type="entry name" value="Periplasmic binding protein-like II"/>
    <property type="match status" value="1"/>
</dbReference>
<evidence type="ECO:0000256" key="3">
    <source>
        <dbReference type="ARBA" id="ARBA00022729"/>
    </source>
</evidence>
<dbReference type="Proteomes" id="UP000549971">
    <property type="component" value="Unassembled WGS sequence"/>
</dbReference>
<keyword evidence="2" id="KW-0813">Transport</keyword>
<dbReference type="CDD" id="cd13585">
    <property type="entry name" value="PBP2_TMBP_like"/>
    <property type="match status" value="1"/>
</dbReference>
<accession>A0A7W9JC33</accession>
<keyword evidence="3 5" id="KW-0732">Signal</keyword>
<keyword evidence="7" id="KW-1185">Reference proteome</keyword>
<evidence type="ECO:0000313" key="6">
    <source>
        <dbReference type="EMBL" id="MBB5839381.1"/>
    </source>
</evidence>
<organism evidence="6 7">
    <name type="scientific">Kribbella italica</name>
    <dbReference type="NCBI Taxonomy" id="1540520"/>
    <lineage>
        <taxon>Bacteria</taxon>
        <taxon>Bacillati</taxon>
        <taxon>Actinomycetota</taxon>
        <taxon>Actinomycetes</taxon>
        <taxon>Propionibacteriales</taxon>
        <taxon>Kribbellaceae</taxon>
        <taxon>Kribbella</taxon>
    </lineage>
</organism>
<dbReference type="EMBL" id="JACHMY010000001">
    <property type="protein sequence ID" value="MBB5839381.1"/>
    <property type="molecule type" value="Genomic_DNA"/>
</dbReference>
<evidence type="ECO:0000256" key="2">
    <source>
        <dbReference type="ARBA" id="ARBA00022448"/>
    </source>
</evidence>
<feature type="chain" id="PRO_5039122674" evidence="5">
    <location>
        <begin position="23"/>
        <end position="413"/>
    </location>
</feature>
<keyword evidence="6" id="KW-0762">Sugar transport</keyword>
<comment type="caution">
    <text evidence="6">The sequence shown here is derived from an EMBL/GenBank/DDBJ whole genome shotgun (WGS) entry which is preliminary data.</text>
</comment>